<protein>
    <submittedName>
        <fullName evidence="2">Cupin domain-containing protein</fullName>
    </submittedName>
</protein>
<dbReference type="EMBL" id="PEYT01000002">
    <property type="protein sequence ID" value="PIS23416.1"/>
    <property type="molecule type" value="Genomic_DNA"/>
</dbReference>
<dbReference type="InterPro" id="IPR013096">
    <property type="entry name" value="Cupin_2"/>
</dbReference>
<dbReference type="PANTHER" id="PTHR43346:SF1">
    <property type="entry name" value="QUERCETIN 2,3-DIOXYGENASE-RELATED"/>
    <property type="match status" value="1"/>
</dbReference>
<dbReference type="AlphaFoldDB" id="A0A2H0XEQ3"/>
<dbReference type="InterPro" id="IPR052538">
    <property type="entry name" value="Flavonoid_dioxygenase-like"/>
</dbReference>
<dbReference type="Gene3D" id="2.60.120.10">
    <property type="entry name" value="Jelly Rolls"/>
    <property type="match status" value="1"/>
</dbReference>
<gene>
    <name evidence="2" type="ORF">COT49_00135</name>
</gene>
<sequence length="125" mass="13807">MTGFVQNIEETTLENDFFRKVLFTGTYCQLVVMSLAPGEDIGAEVHETVDQFFRVESGVGKIVMGGEESQISDGFAIVVPAGVEHNLINTSQEEPLKLYTIYSPPNHPANRVHRTKAEALADETH</sequence>
<dbReference type="Proteomes" id="UP000230340">
    <property type="component" value="Unassembled WGS sequence"/>
</dbReference>
<dbReference type="Pfam" id="PF07883">
    <property type="entry name" value="Cupin_2"/>
    <property type="match status" value="1"/>
</dbReference>
<dbReference type="PANTHER" id="PTHR43346">
    <property type="entry name" value="LIGAND BINDING DOMAIN PROTEIN, PUTATIVE (AFU_ORTHOLOGUE AFUA_6G14370)-RELATED"/>
    <property type="match status" value="1"/>
</dbReference>
<dbReference type="CDD" id="cd02223">
    <property type="entry name" value="cupin_Bh2720-like"/>
    <property type="match status" value="1"/>
</dbReference>
<evidence type="ECO:0000313" key="3">
    <source>
        <dbReference type="Proteomes" id="UP000230340"/>
    </source>
</evidence>
<feature type="domain" description="Cupin type-2" evidence="1">
    <location>
        <begin position="32"/>
        <end position="102"/>
    </location>
</feature>
<dbReference type="SUPFAM" id="SSF51182">
    <property type="entry name" value="RmlC-like cupins"/>
    <property type="match status" value="1"/>
</dbReference>
<accession>A0A2H0XEQ3</accession>
<name>A0A2H0XEQ3_UNCKA</name>
<proteinExistence type="predicted"/>
<comment type="caution">
    <text evidence="2">The sequence shown here is derived from an EMBL/GenBank/DDBJ whole genome shotgun (WGS) entry which is preliminary data.</text>
</comment>
<dbReference type="InterPro" id="IPR014710">
    <property type="entry name" value="RmlC-like_jellyroll"/>
</dbReference>
<dbReference type="InterPro" id="IPR011051">
    <property type="entry name" value="RmlC_Cupin_sf"/>
</dbReference>
<reference evidence="3" key="1">
    <citation type="submission" date="2017-09" db="EMBL/GenBank/DDBJ databases">
        <title>Depth-based differentiation of microbial function through sediment-hosted aquifers and enrichment of novel symbionts in the deep terrestrial subsurface.</title>
        <authorList>
            <person name="Probst A.J."/>
            <person name="Ladd B."/>
            <person name="Jarett J.K."/>
            <person name="Geller-Mcgrath D.E."/>
            <person name="Sieber C.M.K."/>
            <person name="Emerson J.B."/>
            <person name="Anantharaman K."/>
            <person name="Thomas B.C."/>
            <person name="Malmstrom R."/>
            <person name="Stieglmeier M."/>
            <person name="Klingl A."/>
            <person name="Woyke T."/>
            <person name="Ryan C.M."/>
            <person name="Banfield J.F."/>
        </authorList>
    </citation>
    <scope>NUCLEOTIDE SEQUENCE [LARGE SCALE GENOMIC DNA]</scope>
</reference>
<evidence type="ECO:0000259" key="1">
    <source>
        <dbReference type="Pfam" id="PF07883"/>
    </source>
</evidence>
<evidence type="ECO:0000313" key="2">
    <source>
        <dbReference type="EMBL" id="PIS23416.1"/>
    </source>
</evidence>
<organism evidence="2 3">
    <name type="scientific">candidate division WWE3 bacterium CG08_land_8_20_14_0_20_40_13</name>
    <dbReference type="NCBI Taxonomy" id="1975084"/>
    <lineage>
        <taxon>Bacteria</taxon>
        <taxon>Katanobacteria</taxon>
    </lineage>
</organism>